<organism evidence="10 11">
    <name type="scientific">Diaporthe vaccinii</name>
    <dbReference type="NCBI Taxonomy" id="105482"/>
    <lineage>
        <taxon>Eukaryota</taxon>
        <taxon>Fungi</taxon>
        <taxon>Dikarya</taxon>
        <taxon>Ascomycota</taxon>
        <taxon>Pezizomycotina</taxon>
        <taxon>Sordariomycetes</taxon>
        <taxon>Sordariomycetidae</taxon>
        <taxon>Diaporthales</taxon>
        <taxon>Diaporthaceae</taxon>
        <taxon>Diaporthe</taxon>
        <taxon>Diaporthe eres species complex</taxon>
    </lineage>
</organism>
<dbReference type="Proteomes" id="UP001600888">
    <property type="component" value="Unassembled WGS sequence"/>
</dbReference>
<evidence type="ECO:0000256" key="2">
    <source>
        <dbReference type="ARBA" id="ARBA00004604"/>
    </source>
</evidence>
<feature type="region of interest" description="Disordered" evidence="9">
    <location>
        <begin position="1"/>
        <end position="50"/>
    </location>
</feature>
<evidence type="ECO:0000256" key="3">
    <source>
        <dbReference type="ARBA" id="ARBA00006916"/>
    </source>
</evidence>
<dbReference type="InterPro" id="IPR019310">
    <property type="entry name" value="Efg1"/>
</dbReference>
<evidence type="ECO:0000256" key="4">
    <source>
        <dbReference type="ARBA" id="ARBA00018689"/>
    </source>
</evidence>
<proteinExistence type="inferred from homology"/>
<evidence type="ECO:0000256" key="9">
    <source>
        <dbReference type="SAM" id="MobiDB-lite"/>
    </source>
</evidence>
<feature type="compositionally biased region" description="Basic residues" evidence="9">
    <location>
        <begin position="19"/>
        <end position="34"/>
    </location>
</feature>
<reference evidence="10 11" key="1">
    <citation type="submission" date="2024-03" db="EMBL/GenBank/DDBJ databases">
        <title>A high-quality draft genome sequence of Diaporthe vaccinii, a causative agent of upright dieback and viscid rot disease in cranberry plants.</title>
        <authorList>
            <person name="Sarrasin M."/>
            <person name="Lang B.F."/>
            <person name="Burger G."/>
        </authorList>
    </citation>
    <scope>NUCLEOTIDE SEQUENCE [LARGE SCALE GENOMIC DNA]</scope>
    <source>
        <strain evidence="10 11">IS7</strain>
    </source>
</reference>
<keyword evidence="11" id="KW-1185">Reference proteome</keyword>
<evidence type="ECO:0000256" key="7">
    <source>
        <dbReference type="ARBA" id="ARBA00023054"/>
    </source>
</evidence>
<dbReference type="Pfam" id="PF10153">
    <property type="entry name" value="Efg1"/>
    <property type="match status" value="1"/>
</dbReference>
<comment type="caution">
    <text evidence="10">The sequence shown here is derived from an EMBL/GenBank/DDBJ whole genome shotgun (WGS) entry which is preliminary data.</text>
</comment>
<evidence type="ECO:0000256" key="1">
    <source>
        <dbReference type="ARBA" id="ARBA00002773"/>
    </source>
</evidence>
<evidence type="ECO:0000256" key="5">
    <source>
        <dbReference type="ARBA" id="ARBA00019827"/>
    </source>
</evidence>
<evidence type="ECO:0000256" key="6">
    <source>
        <dbReference type="ARBA" id="ARBA00022552"/>
    </source>
</evidence>
<gene>
    <name evidence="10" type="ORF">FJTKL_15295</name>
</gene>
<feature type="compositionally biased region" description="Basic and acidic residues" evidence="9">
    <location>
        <begin position="208"/>
        <end position="234"/>
    </location>
</feature>
<comment type="similarity">
    <text evidence="3">Belongs to the EFG1 family.</text>
</comment>
<keyword evidence="7" id="KW-0175">Coiled coil</keyword>
<evidence type="ECO:0000256" key="8">
    <source>
        <dbReference type="ARBA" id="ARBA00023242"/>
    </source>
</evidence>
<accession>A0ABR4E5P6</accession>
<feature type="region of interest" description="Disordered" evidence="9">
    <location>
        <begin position="206"/>
        <end position="294"/>
    </location>
</feature>
<dbReference type="InterPro" id="IPR050786">
    <property type="entry name" value="EFG1_rRNA-proc"/>
</dbReference>
<dbReference type="PANTHER" id="PTHR33911">
    <property type="entry name" value="RRNA-PROCESSING PROTEIN EFG1"/>
    <property type="match status" value="1"/>
</dbReference>
<sequence>MGSKRPHSDVDGASSRHNAPNKRTKQHFQSHKPATHGNSTQLGVSLHEVKRRARNIERRFAKGDDLPADVKQKLDRELVQCKAQIDEITHKKRRHDMISKYHRVRFFERKKAERLRKKLKKQADEATDPEEKASIEADLHIADVDYHYTRYFPFLERYESLYTASDESKGEEAEGQPAAVRALHSERPAMWKVVEEAMRSGQAALEELQERRPEKSQERQPEKHKPKVAKEKPVRPSKPNPVVKSVPTPKAEGPQNPEAAPQAEGNRRMRRAKGIFNERGPAGSGETGEDFFYA</sequence>
<comment type="function">
    <text evidence="1">Involved in rRNA processing.</text>
</comment>
<feature type="compositionally biased region" description="Basic and acidic residues" evidence="9">
    <location>
        <begin position="1"/>
        <end position="10"/>
    </location>
</feature>
<keyword evidence="6" id="KW-0698">rRNA processing</keyword>
<name>A0ABR4E5P6_9PEZI</name>
<feature type="compositionally biased region" description="Low complexity" evidence="9">
    <location>
        <begin position="240"/>
        <end position="250"/>
    </location>
</feature>
<dbReference type="EMBL" id="JBAWTH010000095">
    <property type="protein sequence ID" value="KAL2277719.1"/>
    <property type="molecule type" value="Genomic_DNA"/>
</dbReference>
<comment type="subcellular location">
    <subcellularLocation>
        <location evidence="2">Nucleus</location>
        <location evidence="2">Nucleolus</location>
    </subcellularLocation>
</comment>
<keyword evidence="8" id="KW-0539">Nucleus</keyword>
<protein>
    <recommendedName>
        <fullName evidence="4">rRNA-processing protein EFG1</fullName>
    </recommendedName>
    <alternativeName>
        <fullName evidence="5">rRNA-processing protein efg1</fullName>
    </alternativeName>
</protein>
<evidence type="ECO:0000313" key="11">
    <source>
        <dbReference type="Proteomes" id="UP001600888"/>
    </source>
</evidence>
<dbReference type="PANTHER" id="PTHR33911:SF1">
    <property type="entry name" value="RRNA-PROCESSING PROTEIN EFG1"/>
    <property type="match status" value="1"/>
</dbReference>
<evidence type="ECO:0000313" key="10">
    <source>
        <dbReference type="EMBL" id="KAL2277719.1"/>
    </source>
</evidence>